<feature type="binding site" evidence="12">
    <location>
        <position position="45"/>
    </location>
    <ligand>
        <name>S-adenosyl-L-methionine</name>
        <dbReference type="ChEBI" id="CHEBI:59789"/>
    </ligand>
</feature>
<dbReference type="CDD" id="cd21117">
    <property type="entry name" value="Twitch_MoaA"/>
    <property type="match status" value="1"/>
</dbReference>
<dbReference type="GO" id="GO:1904047">
    <property type="term" value="F:S-adenosyl-L-methionine binding"/>
    <property type="evidence" value="ECO:0007669"/>
    <property type="project" value="UniProtKB-UniRule"/>
</dbReference>
<organism evidence="15 16">
    <name type="scientific">Crateriforma conspicua</name>
    <dbReference type="NCBI Taxonomy" id="2527996"/>
    <lineage>
        <taxon>Bacteria</taxon>
        <taxon>Pseudomonadati</taxon>
        <taxon>Planctomycetota</taxon>
        <taxon>Planctomycetia</taxon>
        <taxon>Planctomycetales</taxon>
        <taxon>Planctomycetaceae</taxon>
        <taxon>Crateriforma</taxon>
    </lineage>
</organism>
<keyword evidence="16" id="KW-1185">Reference proteome</keyword>
<keyword evidence="3 12" id="KW-0949">S-adenosyl-L-methionine</keyword>
<dbReference type="InterPro" id="IPR050105">
    <property type="entry name" value="MoCo_biosynth_MoaA/MoaC"/>
</dbReference>
<dbReference type="EMBL" id="SJPL01000001">
    <property type="protein sequence ID" value="TWT68638.1"/>
    <property type="molecule type" value="Genomic_DNA"/>
</dbReference>
<dbReference type="InterPro" id="IPR000385">
    <property type="entry name" value="MoaA_NifB_PqqE_Fe-S-bd_CS"/>
</dbReference>
<feature type="binding site" evidence="12">
    <location>
        <position position="173"/>
    </location>
    <ligand>
        <name>GTP</name>
        <dbReference type="ChEBI" id="CHEBI:37565"/>
    </ligand>
</feature>
<feature type="binding site" evidence="12">
    <location>
        <position position="82"/>
    </location>
    <ligand>
        <name>GTP</name>
        <dbReference type="ChEBI" id="CHEBI:37565"/>
    </ligand>
</feature>
<dbReference type="HAMAP" id="MF_01225_B">
    <property type="entry name" value="MoaA_B"/>
    <property type="match status" value="1"/>
</dbReference>
<dbReference type="CDD" id="cd01335">
    <property type="entry name" value="Radical_SAM"/>
    <property type="match status" value="1"/>
</dbReference>
<evidence type="ECO:0000256" key="5">
    <source>
        <dbReference type="ARBA" id="ARBA00022741"/>
    </source>
</evidence>
<keyword evidence="2 12" id="KW-0004">4Fe-4S</keyword>
<feature type="binding site" evidence="12">
    <location>
        <position position="113"/>
    </location>
    <ligand>
        <name>GTP</name>
        <dbReference type="ChEBI" id="CHEBI:37565"/>
    </ligand>
</feature>
<feature type="binding site" evidence="12">
    <location>
        <position position="271"/>
    </location>
    <ligand>
        <name>[4Fe-4S] cluster</name>
        <dbReference type="ChEBI" id="CHEBI:49883"/>
        <label>2</label>
        <note>4Fe-4S-substrate</note>
    </ligand>
</feature>
<dbReference type="SMART" id="SM00729">
    <property type="entry name" value="Elp3"/>
    <property type="match status" value="1"/>
</dbReference>
<evidence type="ECO:0000259" key="14">
    <source>
        <dbReference type="PROSITE" id="PS51918"/>
    </source>
</evidence>
<feature type="domain" description="Radical SAM core" evidence="14">
    <location>
        <begin position="23"/>
        <end position="237"/>
    </location>
</feature>
<dbReference type="InterPro" id="IPR058240">
    <property type="entry name" value="rSAM_sf"/>
</dbReference>
<evidence type="ECO:0000256" key="9">
    <source>
        <dbReference type="ARBA" id="ARBA00023150"/>
    </source>
</evidence>
<keyword evidence="6 12" id="KW-0408">Iron</keyword>
<evidence type="ECO:0000256" key="2">
    <source>
        <dbReference type="ARBA" id="ARBA00022485"/>
    </source>
</evidence>
<dbReference type="InterPro" id="IPR013785">
    <property type="entry name" value="Aldolase_TIM"/>
</dbReference>
<feature type="region of interest" description="Disordered" evidence="13">
    <location>
        <begin position="325"/>
        <end position="344"/>
    </location>
</feature>
<evidence type="ECO:0000256" key="10">
    <source>
        <dbReference type="ARBA" id="ARBA00023239"/>
    </source>
</evidence>
<name>A0A5C5Y0Y4_9PLAN</name>
<feature type="binding site" evidence="12">
    <location>
        <position position="288"/>
    </location>
    <ligand>
        <name>[4Fe-4S] cluster</name>
        <dbReference type="ChEBI" id="CHEBI:49883"/>
        <label>2</label>
        <note>4Fe-4S-substrate</note>
    </ligand>
</feature>
<evidence type="ECO:0000256" key="8">
    <source>
        <dbReference type="ARBA" id="ARBA00023134"/>
    </source>
</evidence>
<dbReference type="SUPFAM" id="SSF102114">
    <property type="entry name" value="Radical SAM enzymes"/>
    <property type="match status" value="1"/>
</dbReference>
<proteinExistence type="inferred from homology"/>
<dbReference type="InterPro" id="IPR040064">
    <property type="entry name" value="MoaA-like"/>
</dbReference>
<dbReference type="AlphaFoldDB" id="A0A5C5Y0Y4"/>
<feature type="binding site" evidence="12">
    <location>
        <position position="46"/>
    </location>
    <ligand>
        <name>[4Fe-4S] cluster</name>
        <dbReference type="ChEBI" id="CHEBI:49883"/>
        <label>1</label>
        <note>4Fe-4S-S-AdoMet</note>
    </ligand>
</feature>
<dbReference type="PROSITE" id="PS01305">
    <property type="entry name" value="MOAA_NIFB_PQQE"/>
    <property type="match status" value="1"/>
</dbReference>
<dbReference type="InterPro" id="IPR007197">
    <property type="entry name" value="rSAM"/>
</dbReference>
<feature type="binding site" evidence="12">
    <location>
        <position position="207"/>
    </location>
    <ligand>
        <name>S-adenosyl-L-methionine</name>
        <dbReference type="ChEBI" id="CHEBI:59789"/>
    </ligand>
</feature>
<keyword evidence="5 12" id="KW-0547">Nucleotide-binding</keyword>
<keyword evidence="4 12" id="KW-0479">Metal-binding</keyword>
<dbReference type="InterPro" id="IPR013483">
    <property type="entry name" value="MoaA"/>
</dbReference>
<evidence type="ECO:0000256" key="12">
    <source>
        <dbReference type="HAMAP-Rule" id="MF_01225"/>
    </source>
</evidence>
<dbReference type="SFLD" id="SFLDG01383">
    <property type="entry name" value="cyclic_pyranopterin_phosphate"/>
    <property type="match status" value="1"/>
</dbReference>
<dbReference type="SFLD" id="SFLDG01386">
    <property type="entry name" value="main_SPASM_domain-containing"/>
    <property type="match status" value="1"/>
</dbReference>
<dbReference type="GO" id="GO:0046872">
    <property type="term" value="F:metal ion binding"/>
    <property type="evidence" value="ECO:0007669"/>
    <property type="project" value="UniProtKB-KW"/>
</dbReference>
<feature type="binding site" evidence="12">
    <location>
        <begin position="276"/>
        <end position="278"/>
    </location>
    <ligand>
        <name>GTP</name>
        <dbReference type="ChEBI" id="CHEBI:37565"/>
    </ligand>
</feature>
<sequence>MVECGCEQFLMSERLNRGVLVDRFGRKHTSLRVSVTDRCNLRCTYCMPADTPDYCERDSILTFEEITRVVRIAAGLGVDDVRLTGGEPLVRSQLYKLVRAIGNVAGVKKVSLTTNAILLADQLSQLHAAGLRSVNISLDALDEASFFEVTRRPGMQRVLDAIDACRAMDVKVKVNAIAMKHFTERQIAAFGEFTRATDIPVRFIEFMPLDADGNWDDSRVLAGKRILDLFAQRVGVLSPKGEPSVSPAIDYTFEDGVGTIGIIASVTQPFCSTCNRFRLTADGQLRNCLFGGDSGDLRALLRDGSSDEAIADRIVSAVMAKKRGHGTDDLSFDRPSRPMYSIGG</sequence>
<keyword evidence="10 12" id="KW-0456">Lyase</keyword>
<protein>
    <recommendedName>
        <fullName evidence="1 12">GTP 3',8-cyclase</fullName>
        <ecNumber evidence="1 12">4.1.99.22</ecNumber>
    </recommendedName>
    <alternativeName>
        <fullName evidence="12">Molybdenum cofactor biosynthesis protein A</fullName>
    </alternativeName>
</protein>
<evidence type="ECO:0000256" key="7">
    <source>
        <dbReference type="ARBA" id="ARBA00023014"/>
    </source>
</evidence>
<dbReference type="SFLD" id="SFLDG01067">
    <property type="entry name" value="SPASM/twitch_domain_containing"/>
    <property type="match status" value="1"/>
</dbReference>
<comment type="subunit">
    <text evidence="12">Monomer and homodimer.</text>
</comment>
<keyword evidence="8 12" id="KW-0342">GTP-binding</keyword>
<comment type="caution">
    <text evidence="15">The sequence shown here is derived from an EMBL/GenBank/DDBJ whole genome shotgun (WGS) entry which is preliminary data.</text>
</comment>
<evidence type="ECO:0000256" key="11">
    <source>
        <dbReference type="ARBA" id="ARBA00048697"/>
    </source>
</evidence>
<evidence type="ECO:0000313" key="15">
    <source>
        <dbReference type="EMBL" id="TWT68638.1"/>
    </source>
</evidence>
<evidence type="ECO:0000256" key="6">
    <source>
        <dbReference type="ARBA" id="ARBA00023004"/>
    </source>
</evidence>
<feature type="binding site" evidence="12">
    <location>
        <position position="137"/>
    </location>
    <ligand>
        <name>S-adenosyl-L-methionine</name>
        <dbReference type="ChEBI" id="CHEBI:59789"/>
    </ligand>
</feature>
<dbReference type="GO" id="GO:0006777">
    <property type="term" value="P:Mo-molybdopterin cofactor biosynthetic process"/>
    <property type="evidence" value="ECO:0007669"/>
    <property type="project" value="UniProtKB-UniRule"/>
</dbReference>
<comment type="function">
    <text evidence="12">Catalyzes the cyclization of GTP to (8S)-3',8-cyclo-7,8-dihydroguanosine 5'-triphosphate.</text>
</comment>
<gene>
    <name evidence="15" type="primary">moaA_1</name>
    <name evidence="12" type="synonym">moaA</name>
    <name evidence="15" type="ORF">Pan14r_08850</name>
</gene>
<evidence type="ECO:0000256" key="13">
    <source>
        <dbReference type="SAM" id="MobiDB-lite"/>
    </source>
</evidence>
<feature type="binding site" evidence="12">
    <location>
        <position position="39"/>
    </location>
    <ligand>
        <name>[4Fe-4S] cluster</name>
        <dbReference type="ChEBI" id="CHEBI:49883"/>
        <label>1</label>
        <note>4Fe-4S-S-AdoMet</note>
    </ligand>
</feature>
<dbReference type="PANTHER" id="PTHR22960">
    <property type="entry name" value="MOLYBDOPTERIN COFACTOR SYNTHESIS PROTEIN A"/>
    <property type="match status" value="1"/>
</dbReference>
<dbReference type="GO" id="GO:0061799">
    <property type="term" value="F:cyclic pyranopterin monophosphate synthase activity"/>
    <property type="evidence" value="ECO:0007669"/>
    <property type="project" value="TreeGrafter"/>
</dbReference>
<feature type="binding site" evidence="12">
    <location>
        <position position="86"/>
    </location>
    <ligand>
        <name>S-adenosyl-L-methionine</name>
        <dbReference type="ChEBI" id="CHEBI:59789"/>
    </ligand>
</feature>
<evidence type="ECO:0000256" key="3">
    <source>
        <dbReference type="ARBA" id="ARBA00022691"/>
    </source>
</evidence>
<feature type="binding site" evidence="12">
    <location>
        <position position="274"/>
    </location>
    <ligand>
        <name>[4Fe-4S] cluster</name>
        <dbReference type="ChEBI" id="CHEBI:49883"/>
        <label>2</label>
        <note>4Fe-4S-substrate</note>
    </ligand>
</feature>
<dbReference type="NCBIfam" id="TIGR02666">
    <property type="entry name" value="moaA"/>
    <property type="match status" value="1"/>
</dbReference>
<comment type="pathway">
    <text evidence="12">Cofactor biosynthesis; molybdopterin biosynthesis.</text>
</comment>
<feature type="binding site" evidence="12">
    <location>
        <position position="32"/>
    </location>
    <ligand>
        <name>GTP</name>
        <dbReference type="ChEBI" id="CHEBI:37565"/>
    </ligand>
</feature>
<dbReference type="Gene3D" id="3.20.20.70">
    <property type="entry name" value="Aldolase class I"/>
    <property type="match status" value="1"/>
</dbReference>
<comment type="cofactor">
    <cofactor evidence="12">
        <name>[4Fe-4S] cluster</name>
        <dbReference type="ChEBI" id="CHEBI:49883"/>
    </cofactor>
    <text evidence="12">Binds 2 [4Fe-4S] clusters. Binds 1 [4Fe-4S] cluster coordinated with 3 cysteines and an exchangeable S-adenosyl-L-methionine and 1 [4Fe-4S] cluster coordinated with 3 cysteines and the GTP-derived substrate.</text>
</comment>
<keyword evidence="7 12" id="KW-0411">Iron-sulfur</keyword>
<dbReference type="UniPathway" id="UPA00344"/>
<dbReference type="PROSITE" id="PS51918">
    <property type="entry name" value="RADICAL_SAM"/>
    <property type="match status" value="1"/>
</dbReference>
<dbReference type="Proteomes" id="UP000317238">
    <property type="component" value="Unassembled WGS sequence"/>
</dbReference>
<feature type="compositionally biased region" description="Basic and acidic residues" evidence="13">
    <location>
        <begin position="325"/>
        <end position="336"/>
    </location>
</feature>
<comment type="similarity">
    <text evidence="12">Belongs to the radical SAM superfamily. MoaA family.</text>
</comment>
<dbReference type="Pfam" id="PF06463">
    <property type="entry name" value="Mob_synth_C"/>
    <property type="match status" value="1"/>
</dbReference>
<dbReference type="SFLD" id="SFLDS00029">
    <property type="entry name" value="Radical_SAM"/>
    <property type="match status" value="1"/>
</dbReference>
<dbReference type="InterPro" id="IPR010505">
    <property type="entry name" value="MoaA_twitch"/>
</dbReference>
<dbReference type="GO" id="GO:0061798">
    <property type="term" value="F:GTP 3',8'-cyclase activity"/>
    <property type="evidence" value="ECO:0007669"/>
    <property type="project" value="UniProtKB-UniRule"/>
</dbReference>
<comment type="catalytic activity">
    <reaction evidence="11 12">
        <text>GTP + AH2 + S-adenosyl-L-methionine = (8S)-3',8-cyclo-7,8-dihydroguanosine 5'-triphosphate + 5'-deoxyadenosine + L-methionine + A + H(+)</text>
        <dbReference type="Rhea" id="RHEA:49576"/>
        <dbReference type="ChEBI" id="CHEBI:13193"/>
        <dbReference type="ChEBI" id="CHEBI:15378"/>
        <dbReference type="ChEBI" id="CHEBI:17319"/>
        <dbReference type="ChEBI" id="CHEBI:17499"/>
        <dbReference type="ChEBI" id="CHEBI:37565"/>
        <dbReference type="ChEBI" id="CHEBI:57844"/>
        <dbReference type="ChEBI" id="CHEBI:59789"/>
        <dbReference type="ChEBI" id="CHEBI:131766"/>
        <dbReference type="EC" id="4.1.99.22"/>
    </reaction>
</comment>
<reference evidence="15 16" key="1">
    <citation type="submission" date="2019-02" db="EMBL/GenBank/DDBJ databases">
        <title>Deep-cultivation of Planctomycetes and their phenomic and genomic characterization uncovers novel biology.</title>
        <authorList>
            <person name="Wiegand S."/>
            <person name="Jogler M."/>
            <person name="Boedeker C."/>
            <person name="Pinto D."/>
            <person name="Vollmers J."/>
            <person name="Rivas-Marin E."/>
            <person name="Kohn T."/>
            <person name="Peeters S.H."/>
            <person name="Heuer A."/>
            <person name="Rast P."/>
            <person name="Oberbeckmann S."/>
            <person name="Bunk B."/>
            <person name="Jeske O."/>
            <person name="Meyerdierks A."/>
            <person name="Storesund J.E."/>
            <person name="Kallscheuer N."/>
            <person name="Luecker S."/>
            <person name="Lage O.M."/>
            <person name="Pohl T."/>
            <person name="Merkel B.J."/>
            <person name="Hornburger P."/>
            <person name="Mueller R.-W."/>
            <person name="Bruemmer F."/>
            <person name="Labrenz M."/>
            <person name="Spormann A.M."/>
            <person name="Op Den Camp H."/>
            <person name="Overmann J."/>
            <person name="Amann R."/>
            <person name="Jetten M.S.M."/>
            <person name="Mascher T."/>
            <person name="Medema M.H."/>
            <person name="Devos D.P."/>
            <person name="Kaster A.-K."/>
            <person name="Ovreas L."/>
            <person name="Rohde M."/>
            <person name="Galperin M.Y."/>
            <person name="Jogler C."/>
        </authorList>
    </citation>
    <scope>NUCLEOTIDE SEQUENCE [LARGE SCALE GENOMIC DNA]</scope>
    <source>
        <strain evidence="15 16">Pan14r</strain>
    </source>
</reference>
<keyword evidence="9 12" id="KW-0501">Molybdenum cofactor biosynthesis</keyword>
<dbReference type="EC" id="4.1.99.22" evidence="1 12"/>
<dbReference type="InterPro" id="IPR006638">
    <property type="entry name" value="Elp3/MiaA/NifB-like_rSAM"/>
</dbReference>
<dbReference type="GO" id="GO:0005525">
    <property type="term" value="F:GTP binding"/>
    <property type="evidence" value="ECO:0007669"/>
    <property type="project" value="UniProtKB-UniRule"/>
</dbReference>
<evidence type="ECO:0000256" key="4">
    <source>
        <dbReference type="ARBA" id="ARBA00022723"/>
    </source>
</evidence>
<feature type="binding site" evidence="12">
    <location>
        <position position="43"/>
    </location>
    <ligand>
        <name>[4Fe-4S] cluster</name>
        <dbReference type="ChEBI" id="CHEBI:49883"/>
        <label>1</label>
        <note>4Fe-4S-S-AdoMet</note>
    </ligand>
</feature>
<dbReference type="PANTHER" id="PTHR22960:SF0">
    <property type="entry name" value="MOLYBDENUM COFACTOR BIOSYNTHESIS PROTEIN 1"/>
    <property type="match status" value="1"/>
</dbReference>
<evidence type="ECO:0000256" key="1">
    <source>
        <dbReference type="ARBA" id="ARBA00012167"/>
    </source>
</evidence>
<dbReference type="Pfam" id="PF04055">
    <property type="entry name" value="Radical_SAM"/>
    <property type="match status" value="1"/>
</dbReference>
<dbReference type="GO" id="GO:0051539">
    <property type="term" value="F:4 iron, 4 sulfur cluster binding"/>
    <property type="evidence" value="ECO:0007669"/>
    <property type="project" value="UniProtKB-UniRule"/>
</dbReference>
<evidence type="ECO:0000313" key="16">
    <source>
        <dbReference type="Proteomes" id="UP000317238"/>
    </source>
</evidence>
<accession>A0A5C5Y0Y4</accession>